<keyword evidence="6" id="KW-1185">Reference proteome</keyword>
<evidence type="ECO:0000313" key="5">
    <source>
        <dbReference type="EMBL" id="GAA0631801.1"/>
    </source>
</evidence>
<dbReference type="InterPro" id="IPR006059">
    <property type="entry name" value="SBP"/>
</dbReference>
<evidence type="ECO:0000256" key="1">
    <source>
        <dbReference type="ARBA" id="ARBA00008520"/>
    </source>
</evidence>
<proteinExistence type="inferred from homology"/>
<dbReference type="EMBL" id="BAAAHE010000042">
    <property type="protein sequence ID" value="GAA0631801.1"/>
    <property type="molecule type" value="Genomic_DNA"/>
</dbReference>
<keyword evidence="2" id="KW-0813">Transport</keyword>
<comment type="similarity">
    <text evidence="1">Belongs to the bacterial solute-binding protein 1 family.</text>
</comment>
<name>A0ABP3SEV1_9ACTN</name>
<evidence type="ECO:0000313" key="6">
    <source>
        <dbReference type="Proteomes" id="UP001500957"/>
    </source>
</evidence>
<comment type="caution">
    <text evidence="5">The sequence shown here is derived from an EMBL/GenBank/DDBJ whole genome shotgun (WGS) entry which is preliminary data.</text>
</comment>
<evidence type="ECO:0000256" key="3">
    <source>
        <dbReference type="ARBA" id="ARBA00022729"/>
    </source>
</evidence>
<evidence type="ECO:0000256" key="4">
    <source>
        <dbReference type="SAM" id="SignalP"/>
    </source>
</evidence>
<protein>
    <submittedName>
        <fullName evidence="5">ABC transporter substrate-binding protein</fullName>
    </submittedName>
</protein>
<dbReference type="SUPFAM" id="SSF53850">
    <property type="entry name" value="Periplasmic binding protein-like II"/>
    <property type="match status" value="1"/>
</dbReference>
<dbReference type="PANTHER" id="PTHR43649">
    <property type="entry name" value="ARABINOSE-BINDING PROTEIN-RELATED"/>
    <property type="match status" value="1"/>
</dbReference>
<reference evidence="6" key="1">
    <citation type="journal article" date="2019" name="Int. J. Syst. Evol. Microbiol.">
        <title>The Global Catalogue of Microorganisms (GCM) 10K type strain sequencing project: providing services to taxonomists for standard genome sequencing and annotation.</title>
        <authorList>
            <consortium name="The Broad Institute Genomics Platform"/>
            <consortium name="The Broad Institute Genome Sequencing Center for Infectious Disease"/>
            <person name="Wu L."/>
            <person name="Ma J."/>
        </authorList>
    </citation>
    <scope>NUCLEOTIDE SEQUENCE [LARGE SCALE GENOMIC DNA]</scope>
    <source>
        <strain evidence="6">JCM 10671</strain>
    </source>
</reference>
<evidence type="ECO:0000256" key="2">
    <source>
        <dbReference type="ARBA" id="ARBA00022448"/>
    </source>
</evidence>
<dbReference type="Proteomes" id="UP001500957">
    <property type="component" value="Unassembled WGS sequence"/>
</dbReference>
<keyword evidence="3 4" id="KW-0732">Signal</keyword>
<dbReference type="InterPro" id="IPR050490">
    <property type="entry name" value="Bact_solute-bd_prot1"/>
</dbReference>
<dbReference type="PROSITE" id="PS51257">
    <property type="entry name" value="PROKAR_LIPOPROTEIN"/>
    <property type="match status" value="1"/>
</dbReference>
<feature type="chain" id="PRO_5045666499" evidence="4">
    <location>
        <begin position="21"/>
        <end position="438"/>
    </location>
</feature>
<dbReference type="PANTHER" id="PTHR43649:SF34">
    <property type="entry name" value="ABC TRANSPORTER PERIPLASMIC-BINDING PROTEIN YCJN-RELATED"/>
    <property type="match status" value="1"/>
</dbReference>
<gene>
    <name evidence="5" type="ORF">GCM10009547_39570</name>
</gene>
<organism evidence="5 6">
    <name type="scientific">Sporichthya brevicatena</name>
    <dbReference type="NCBI Taxonomy" id="171442"/>
    <lineage>
        <taxon>Bacteria</taxon>
        <taxon>Bacillati</taxon>
        <taxon>Actinomycetota</taxon>
        <taxon>Actinomycetes</taxon>
        <taxon>Sporichthyales</taxon>
        <taxon>Sporichthyaceae</taxon>
        <taxon>Sporichthya</taxon>
    </lineage>
</organism>
<feature type="signal peptide" evidence="4">
    <location>
        <begin position="1"/>
        <end position="20"/>
    </location>
</feature>
<accession>A0ABP3SEV1</accession>
<dbReference type="Gene3D" id="3.40.190.10">
    <property type="entry name" value="Periplasmic binding protein-like II"/>
    <property type="match status" value="2"/>
</dbReference>
<dbReference type="Pfam" id="PF01547">
    <property type="entry name" value="SBP_bac_1"/>
    <property type="match status" value="1"/>
</dbReference>
<sequence>MKRRTMAAGSALVLTSALLAGCGDDSDELTLNLYTAADGAEQYAAAAVDCTNAANGRYVIRHHMLPRQADDQRLQLARRIVGGDTALDIVGLDVTWTAEFAEAGWVEPLPDEVADRVRNGTLEGPLKTATWEDRLYAAPLNTNTQLLWYRKDLVPNGEPPDTWDELITIAEDLADQRRPSWIEVQANQYEGITVWFNTLLTSAGGKIVDDDGETVTLDQGDAARRALEIMARVGRAKGADPSLSQRDEGSARLAMESGRAVFQVNYPFVLPGIAENGGGAFLDDNGNPTNSDTGRRVQDEFAWAPFPGMEEGKPATVTIGGFNLAVPTTSKHPTEAFEAIECLRNRENQLRNAVEAGVPPTLAELYDDPAFQEEYPAWEAIKSSLENAGVRPASPAYQSISIVLSADLSPPSGIDPDSDVEKLTSRVRDAVNSEGLVP</sequence>
<dbReference type="CDD" id="cd14750">
    <property type="entry name" value="PBP2_TMBP"/>
    <property type="match status" value="1"/>
</dbReference>